<evidence type="ECO:0000256" key="2">
    <source>
        <dbReference type="ARBA" id="ARBA00009592"/>
    </source>
</evidence>
<dbReference type="Pfam" id="PF13516">
    <property type="entry name" value="LRR_6"/>
    <property type="match status" value="1"/>
</dbReference>
<dbReference type="SMART" id="SM00369">
    <property type="entry name" value="LRR_TYP"/>
    <property type="match status" value="8"/>
</dbReference>
<dbReference type="FunCoup" id="A0A200R970">
    <property type="interactions" value="517"/>
</dbReference>
<evidence type="ECO:0000313" key="13">
    <source>
        <dbReference type="EMBL" id="OVA19240.1"/>
    </source>
</evidence>
<evidence type="ECO:0000313" key="14">
    <source>
        <dbReference type="Proteomes" id="UP000195402"/>
    </source>
</evidence>
<evidence type="ECO:0000256" key="10">
    <source>
        <dbReference type="ARBA" id="ARBA00023180"/>
    </source>
</evidence>
<evidence type="ECO:0000256" key="3">
    <source>
        <dbReference type="ARBA" id="ARBA00022475"/>
    </source>
</evidence>
<dbReference type="InParanoid" id="A0A200R970"/>
<dbReference type="EMBL" id="MVGT01000213">
    <property type="protein sequence ID" value="OVA19240.1"/>
    <property type="molecule type" value="Genomic_DNA"/>
</dbReference>
<dbReference type="InterPro" id="IPR003591">
    <property type="entry name" value="Leu-rich_rpt_typical-subtyp"/>
</dbReference>
<dbReference type="SUPFAM" id="SSF52047">
    <property type="entry name" value="RNI-like"/>
    <property type="match status" value="2"/>
</dbReference>
<comment type="caution">
    <text evidence="13">The sequence shown here is derived from an EMBL/GenBank/DDBJ whole genome shotgun (WGS) entry which is preliminary data.</text>
</comment>
<gene>
    <name evidence="13" type="ORF">BVC80_521g30</name>
</gene>
<evidence type="ECO:0000256" key="5">
    <source>
        <dbReference type="ARBA" id="ARBA00022692"/>
    </source>
</evidence>
<dbReference type="STRING" id="56857.A0A200R970"/>
<evidence type="ECO:0000256" key="6">
    <source>
        <dbReference type="ARBA" id="ARBA00022729"/>
    </source>
</evidence>
<feature type="transmembrane region" description="Helical" evidence="11">
    <location>
        <begin position="36"/>
        <end position="53"/>
    </location>
</feature>
<evidence type="ECO:0000259" key="12">
    <source>
        <dbReference type="Pfam" id="PF08263"/>
    </source>
</evidence>
<keyword evidence="6" id="KW-0732">Signal</keyword>
<keyword evidence="14" id="KW-1185">Reference proteome</keyword>
<dbReference type="SUPFAM" id="SSF52058">
    <property type="entry name" value="L domain-like"/>
    <property type="match status" value="1"/>
</dbReference>
<dbReference type="GO" id="GO:0005886">
    <property type="term" value="C:plasma membrane"/>
    <property type="evidence" value="ECO:0007669"/>
    <property type="project" value="UniProtKB-SubCell"/>
</dbReference>
<keyword evidence="5 11" id="KW-0812">Transmembrane</keyword>
<dbReference type="InterPro" id="IPR046956">
    <property type="entry name" value="RLP23-like"/>
</dbReference>
<dbReference type="Gene3D" id="3.80.10.10">
    <property type="entry name" value="Ribonuclease Inhibitor"/>
    <property type="match status" value="6"/>
</dbReference>
<keyword evidence="4" id="KW-0433">Leucine-rich repeat</keyword>
<dbReference type="OrthoDB" id="1600340at2759"/>
<dbReference type="FunFam" id="3.80.10.10:FF:000129">
    <property type="entry name" value="Leucine-rich repeat receptor-like kinase"/>
    <property type="match status" value="1"/>
</dbReference>
<name>A0A200R970_MACCD</name>
<evidence type="ECO:0000256" key="9">
    <source>
        <dbReference type="ARBA" id="ARBA00023136"/>
    </source>
</evidence>
<dbReference type="PROSITE" id="PS51450">
    <property type="entry name" value="LRR"/>
    <property type="match status" value="1"/>
</dbReference>
<keyword evidence="9 11" id="KW-0472">Membrane</keyword>
<evidence type="ECO:0000256" key="7">
    <source>
        <dbReference type="ARBA" id="ARBA00022737"/>
    </source>
</evidence>
<dbReference type="Proteomes" id="UP000195402">
    <property type="component" value="Unassembled WGS sequence"/>
</dbReference>
<comment type="subcellular location">
    <subcellularLocation>
        <location evidence="1">Cell membrane</location>
        <topology evidence="1">Single-pass type I membrane protein</topology>
    </subcellularLocation>
</comment>
<dbReference type="AlphaFoldDB" id="A0A200R970"/>
<keyword evidence="10" id="KW-0325">Glycoprotein</keyword>
<keyword evidence="7" id="KW-0677">Repeat</keyword>
<evidence type="ECO:0000256" key="11">
    <source>
        <dbReference type="SAM" id="Phobius"/>
    </source>
</evidence>
<proteinExistence type="inferred from homology"/>
<feature type="transmembrane region" description="Helical" evidence="11">
    <location>
        <begin position="961"/>
        <end position="984"/>
    </location>
</feature>
<reference evidence="13 14" key="1">
    <citation type="journal article" date="2017" name="Mol. Plant">
        <title>The Genome of Medicinal Plant Macleaya cordata Provides New Insights into Benzylisoquinoline Alkaloids Metabolism.</title>
        <authorList>
            <person name="Liu X."/>
            <person name="Liu Y."/>
            <person name="Huang P."/>
            <person name="Ma Y."/>
            <person name="Qing Z."/>
            <person name="Tang Q."/>
            <person name="Cao H."/>
            <person name="Cheng P."/>
            <person name="Zheng Y."/>
            <person name="Yuan Z."/>
            <person name="Zhou Y."/>
            <person name="Liu J."/>
            <person name="Tang Z."/>
            <person name="Zhuo Y."/>
            <person name="Zhang Y."/>
            <person name="Yu L."/>
            <person name="Huang J."/>
            <person name="Yang P."/>
            <person name="Peng Q."/>
            <person name="Zhang J."/>
            <person name="Jiang W."/>
            <person name="Zhang Z."/>
            <person name="Lin K."/>
            <person name="Ro D.K."/>
            <person name="Chen X."/>
            <person name="Xiong X."/>
            <person name="Shang Y."/>
            <person name="Huang S."/>
            <person name="Zeng J."/>
        </authorList>
    </citation>
    <scope>NUCLEOTIDE SEQUENCE [LARGE SCALE GENOMIC DNA]</scope>
    <source>
        <strain evidence="14">cv. BLH2017</strain>
        <tissue evidence="13">Root</tissue>
    </source>
</reference>
<dbReference type="FunFam" id="3.80.10.10:FF:000095">
    <property type="entry name" value="LRR receptor-like serine/threonine-protein kinase GSO1"/>
    <property type="match status" value="2"/>
</dbReference>
<protein>
    <submittedName>
        <fullName evidence="13">Leucine-rich repeat</fullName>
    </submittedName>
</protein>
<evidence type="ECO:0000256" key="4">
    <source>
        <dbReference type="ARBA" id="ARBA00022614"/>
    </source>
</evidence>
<dbReference type="InterPro" id="IPR001611">
    <property type="entry name" value="Leu-rich_rpt"/>
</dbReference>
<keyword evidence="3" id="KW-1003">Cell membrane</keyword>
<evidence type="ECO:0000256" key="1">
    <source>
        <dbReference type="ARBA" id="ARBA00004251"/>
    </source>
</evidence>
<keyword evidence="8 11" id="KW-1133">Transmembrane helix</keyword>
<evidence type="ECO:0000256" key="8">
    <source>
        <dbReference type="ARBA" id="ARBA00022989"/>
    </source>
</evidence>
<feature type="domain" description="Leucine-rich repeat-containing N-terminal plant-type" evidence="12">
    <location>
        <begin position="58"/>
        <end position="98"/>
    </location>
</feature>
<organism evidence="13 14">
    <name type="scientific">Macleaya cordata</name>
    <name type="common">Five-seeded plume-poppy</name>
    <name type="synonym">Bocconia cordata</name>
    <dbReference type="NCBI Taxonomy" id="56857"/>
    <lineage>
        <taxon>Eukaryota</taxon>
        <taxon>Viridiplantae</taxon>
        <taxon>Streptophyta</taxon>
        <taxon>Embryophyta</taxon>
        <taxon>Tracheophyta</taxon>
        <taxon>Spermatophyta</taxon>
        <taxon>Magnoliopsida</taxon>
        <taxon>Ranunculales</taxon>
        <taxon>Papaveraceae</taxon>
        <taxon>Papaveroideae</taxon>
        <taxon>Macleaya</taxon>
    </lineage>
</organism>
<dbReference type="Pfam" id="PF08263">
    <property type="entry name" value="LRRNT_2"/>
    <property type="match status" value="1"/>
</dbReference>
<dbReference type="PANTHER" id="PTHR48063">
    <property type="entry name" value="LRR RECEPTOR-LIKE KINASE"/>
    <property type="match status" value="1"/>
</dbReference>
<dbReference type="InterPro" id="IPR013210">
    <property type="entry name" value="LRR_N_plant-typ"/>
</dbReference>
<dbReference type="FunFam" id="3.80.10.10:FF:000111">
    <property type="entry name" value="LRR receptor-like serine/threonine-protein kinase ERECTA"/>
    <property type="match status" value="1"/>
</dbReference>
<accession>A0A200R970</accession>
<dbReference type="OMA" id="LENMQFI"/>
<dbReference type="Pfam" id="PF12799">
    <property type="entry name" value="LRR_4"/>
    <property type="match status" value="1"/>
</dbReference>
<comment type="similarity">
    <text evidence="2">Belongs to the RLP family.</text>
</comment>
<dbReference type="PANTHER" id="PTHR48063:SF84">
    <property type="entry name" value="LRR RECEPTOR-LIKE SERINE_THREONINE-PROTEIN KINASE FLS2"/>
    <property type="match status" value="1"/>
</dbReference>
<dbReference type="InterPro" id="IPR032675">
    <property type="entry name" value="LRR_dom_sf"/>
</dbReference>
<sequence>MQPRTDDYIYSSTLIRSDRSNNLTIMINFELKNIQSFHLLVLVLLLFFAQFPISHCCHEDERAALLSFKSFLTDPSNRLSSWQVGAQNCCNWYGIQCSHDSFHVVSVDLHSPSSTALNGTISLSLFNLTHLQYLDLSFNDFQFSKIPHQFANLKHLTYLNLSNSMFSGSITTQFANLSSLQYLDISCSFYSSSSNVSSIDVSWLRGLVNLKMLSLSGVDLSVASSSTMNWAEPISFLSELKQLDLSDCSISSPVPIYEFLSNLSHLSSLRMGFNFLNSSIPIQLANLTSLSVLDLTDCQFQGSISYLPQLQELYVDRNDNLIVNLTWMFDHQWPKLHTLSVQSTKVFGPIPDSISNASSLVALDASFCSIQGSLPFSISNLSRLEYLDLSFNSNLTGYLPSSISNLKNLRYLDLSNNNLQGLIPESICKIPFLQLLHLTSNNISGTIPSCITKLQNLYMFDVSSNSIGGTVPLISLINNLNLTSIDLSLNRITVEIDQYSLPLKFQLSVLRLGSCNLKGYFPAFICNLTELFILDLSRNNLTGFIPSCLFKLPNINYLDLSRNNFQGTLPHSLSSQVVRFFDLSHNKIIGKISTEIGEILSNIRGVSLSGNKLSGSIPFSICSKKSVLGRLDLSNNSLSGTIPSTLEYCTSLYFLNLGMNNLTGHIPNELERATNLAYLQLYDNNLNGTFPSYIQQLQNLEVLNLGNNNFGGSIPTVIGSLQNLKILSLRSNKFNGSIPKEINHLSKLQFLDLSTNNLSGLIPTKMGNLEMLTSRPNNKVLVGDSITLDRNSGVRLEIVNKGIIQYLETVYSYNSGIDLSCNILEGPIPEEMSLLKGLAMLNLSHNRLSDKIPMTVGNMTSLESLDLSFNNLSGDIPQSLTWIDSLGTLNLSYNNLSGSIPTGPHFDTLSGDGDSAYIGNEFLCGIHSRKSCEGDPNISTDPNLLNDEDEDEDEEDAREKWLFYGVVALGFIVGFWGLFLVLLLRKEKWWFGYWRVVDTIAARILRGVKMVEPGFHGLKVSGLGQRSEVRAHYG</sequence>
<dbReference type="SMART" id="SM00365">
    <property type="entry name" value="LRR_SD22"/>
    <property type="match status" value="9"/>
</dbReference>
<dbReference type="Pfam" id="PF00560">
    <property type="entry name" value="LRR_1"/>
    <property type="match status" value="3"/>
</dbReference>
<dbReference type="InterPro" id="IPR025875">
    <property type="entry name" value="Leu-rich_rpt_4"/>
</dbReference>
<dbReference type="Pfam" id="PF13855">
    <property type="entry name" value="LRR_8"/>
    <property type="match status" value="3"/>
</dbReference>
<dbReference type="PRINTS" id="PR00019">
    <property type="entry name" value="LEURICHRPT"/>
</dbReference>